<evidence type="ECO:0000256" key="5">
    <source>
        <dbReference type="ARBA" id="ARBA00022764"/>
    </source>
</evidence>
<dbReference type="Proteomes" id="UP000446866">
    <property type="component" value="Unassembled WGS sequence"/>
</dbReference>
<proteinExistence type="predicted"/>
<evidence type="ECO:0000256" key="6">
    <source>
        <dbReference type="ARBA" id="ARBA00022841"/>
    </source>
</evidence>
<keyword evidence="6" id="KW-0016">Alginate biosynthesis</keyword>
<keyword evidence="5" id="KW-0574">Periplasm</keyword>
<keyword evidence="9" id="KW-1185">Reference proteome</keyword>
<comment type="subcellular location">
    <subcellularLocation>
        <location evidence="1">Periplasm</location>
    </subcellularLocation>
</comment>
<evidence type="ECO:0000313" key="8">
    <source>
        <dbReference type="EMBL" id="NBH60833.1"/>
    </source>
</evidence>
<dbReference type="EMBL" id="QXWK01000005">
    <property type="protein sequence ID" value="NBH60833.1"/>
    <property type="molecule type" value="Genomic_DNA"/>
</dbReference>
<evidence type="ECO:0000256" key="3">
    <source>
        <dbReference type="ARBA" id="ARBA00022679"/>
    </source>
</evidence>
<evidence type="ECO:0000256" key="2">
    <source>
        <dbReference type="ARBA" id="ARBA00005182"/>
    </source>
</evidence>
<evidence type="ECO:0000256" key="1">
    <source>
        <dbReference type="ARBA" id="ARBA00004418"/>
    </source>
</evidence>
<comment type="pathway">
    <text evidence="2">Glycan biosynthesis; alginate biosynthesis.</text>
</comment>
<comment type="caution">
    <text evidence="8">The sequence shown here is derived from an EMBL/GenBank/DDBJ whole genome shotgun (WGS) entry which is preliminary data.</text>
</comment>
<accession>A0A845QJ97</accession>
<evidence type="ECO:0000259" key="7">
    <source>
        <dbReference type="Pfam" id="PF16822"/>
    </source>
</evidence>
<organism evidence="8 9">
    <name type="scientific">Anaerotruncus colihominis</name>
    <dbReference type="NCBI Taxonomy" id="169435"/>
    <lineage>
        <taxon>Bacteria</taxon>
        <taxon>Bacillati</taxon>
        <taxon>Bacillota</taxon>
        <taxon>Clostridia</taxon>
        <taxon>Eubacteriales</taxon>
        <taxon>Oscillospiraceae</taxon>
        <taxon>Anaerotruncus</taxon>
    </lineage>
</organism>
<dbReference type="InterPro" id="IPR031811">
    <property type="entry name" value="ALGX/ALGJ_SGNH-like"/>
</dbReference>
<evidence type="ECO:0000313" key="9">
    <source>
        <dbReference type="Proteomes" id="UP000446866"/>
    </source>
</evidence>
<reference evidence="8 9" key="1">
    <citation type="submission" date="2018-08" db="EMBL/GenBank/DDBJ databases">
        <title>Murine metabolic-syndrome-specific gut microbial biobank.</title>
        <authorList>
            <person name="Liu C."/>
        </authorList>
    </citation>
    <scope>NUCLEOTIDE SEQUENCE [LARGE SCALE GENOMIC DNA]</scope>
    <source>
        <strain evidence="8 9">28</strain>
    </source>
</reference>
<keyword evidence="3" id="KW-0808">Transferase</keyword>
<name>A0A845QJ97_9FIRM</name>
<dbReference type="RefSeq" id="WP_160201127.1">
    <property type="nucleotide sequence ID" value="NZ_QXWK01000005.1"/>
</dbReference>
<protein>
    <recommendedName>
        <fullName evidence="7">AlgX/AlgJ SGNH hydrolase-like domain-containing protein</fullName>
    </recommendedName>
</protein>
<feature type="domain" description="AlgX/AlgJ SGNH hydrolase-like" evidence="7">
    <location>
        <begin position="111"/>
        <end position="246"/>
    </location>
</feature>
<keyword evidence="4" id="KW-0732">Signal</keyword>
<gene>
    <name evidence="8" type="ORF">D0435_04055</name>
</gene>
<evidence type="ECO:0000256" key="4">
    <source>
        <dbReference type="ARBA" id="ARBA00022729"/>
    </source>
</evidence>
<dbReference type="Pfam" id="PF16822">
    <property type="entry name" value="ALGX"/>
    <property type="match status" value="1"/>
</dbReference>
<sequence length="382" mass="43736">MNKKLTDTILGLCFIAVLAGVFLCNLFSSDQSFSEEENRVLQDKPTFTFSSYVEGRYEKKLESYVNDQFPARNTFIKIKTASDVTCGKLESGGVYRCKDNYLMESITEPSEHWMKSTLSSLTQFKRQYKKLNMYFMLAPNAANILCDKLPATVITADQNQSINQFYKGVEECGIKPIDVRSILTKNAKQNTQLYYRTDHHWTTDGAFLAYKEAVSIMKLTDNVSYKRYVVKNDFRGTLASKSGFTNGQNDPLTIYLPNKDKDYHNSVIYYADTKTKTTEFYQLDNLDTKDAYTVFGGSNHPMYTIKTPTASEKKLLLVKDSYANSMIPFLAQNFREIVVVDPRYFFDDINDIIKSEGITDVLFLYNANTFFADNSLEMMLTA</sequence>
<dbReference type="AlphaFoldDB" id="A0A845QJ97"/>